<dbReference type="Proteomes" id="UP000295197">
    <property type="component" value="Unassembled WGS sequence"/>
</dbReference>
<dbReference type="PANTHER" id="PTHR46546:SF4">
    <property type="entry name" value="SHEWANELLA-LIKE PROTEIN PHOSPHATASE 1"/>
    <property type="match status" value="1"/>
</dbReference>
<sequence length="283" mass="32436">MQSITILPSVSKRADKMLFVSDIEGEFEALRSLLIAAEVIDKQYNWIFGDGKLIYCGDLFDRGKKVPELLWLLYLLEQKAVDKGGKVHIVLGNHDIMNLSGNFKYVNSSFHIAAEAMGYAYEDLFSKSTELGRWLRSKNLVEKLDDLLIVHASISPQVNALKLSVQDINELSRGYYDRSQETKGLQDTLEVLFNSKTSPFWYRGYFKEPFVSEEELNQTLQFYGVNSIVVGHTIMPENISFRLGNRVLGVHVNHHKGQHEAALYEHGKWYKINDKKIKNLLCE</sequence>
<dbReference type="PANTHER" id="PTHR46546">
    <property type="entry name" value="SHEWANELLA-LIKE PROTEIN PHOSPHATASE 1"/>
    <property type="match status" value="1"/>
</dbReference>
<dbReference type="Gene3D" id="3.60.21.10">
    <property type="match status" value="1"/>
</dbReference>
<evidence type="ECO:0000313" key="3">
    <source>
        <dbReference type="Proteomes" id="UP000295197"/>
    </source>
</evidence>
<dbReference type="GO" id="GO:0016787">
    <property type="term" value="F:hydrolase activity"/>
    <property type="evidence" value="ECO:0007669"/>
    <property type="project" value="InterPro"/>
</dbReference>
<dbReference type="SUPFAM" id="SSF56300">
    <property type="entry name" value="Metallo-dependent phosphatases"/>
    <property type="match status" value="1"/>
</dbReference>
<dbReference type="InterPro" id="IPR004843">
    <property type="entry name" value="Calcineurin-like_PHP"/>
</dbReference>
<dbReference type="RefSeq" id="WP_132778119.1">
    <property type="nucleotide sequence ID" value="NZ_SMBZ01000029.1"/>
</dbReference>
<comment type="caution">
    <text evidence="2">The sequence shown here is derived from an EMBL/GenBank/DDBJ whole genome shotgun (WGS) entry which is preliminary data.</text>
</comment>
<keyword evidence="3" id="KW-1185">Reference proteome</keyword>
<proteinExistence type="predicted"/>
<protein>
    <submittedName>
        <fullName evidence="2">Calcineurin-like phosphoesterase family protein</fullName>
    </submittedName>
</protein>
<evidence type="ECO:0000313" key="2">
    <source>
        <dbReference type="EMBL" id="TCV11016.1"/>
    </source>
</evidence>
<feature type="domain" description="Calcineurin-like phosphoesterase" evidence="1">
    <location>
        <begin position="17"/>
        <end position="233"/>
    </location>
</feature>
<name>A0A4V2VU39_9SPHI</name>
<gene>
    <name evidence="2" type="ORF">EDC17_102919</name>
</gene>
<accession>A0A4V2VU39</accession>
<reference evidence="2 3" key="1">
    <citation type="submission" date="2019-03" db="EMBL/GenBank/DDBJ databases">
        <title>Genomic Encyclopedia of Type Strains, Phase IV (KMG-IV): sequencing the most valuable type-strain genomes for metagenomic binning, comparative biology and taxonomic classification.</title>
        <authorList>
            <person name="Goeker M."/>
        </authorList>
    </citation>
    <scope>NUCLEOTIDE SEQUENCE [LARGE SCALE GENOMIC DNA]</scope>
    <source>
        <strain evidence="2 3">DSM 22362</strain>
    </source>
</reference>
<evidence type="ECO:0000259" key="1">
    <source>
        <dbReference type="Pfam" id="PF00149"/>
    </source>
</evidence>
<dbReference type="EMBL" id="SMBZ01000029">
    <property type="protein sequence ID" value="TCV11016.1"/>
    <property type="molecule type" value="Genomic_DNA"/>
</dbReference>
<dbReference type="AlphaFoldDB" id="A0A4V2VU39"/>
<dbReference type="Pfam" id="PF00149">
    <property type="entry name" value="Metallophos"/>
    <property type="match status" value="1"/>
</dbReference>
<dbReference type="OrthoDB" id="7550081at2"/>
<organism evidence="2 3">
    <name type="scientific">Sphingobacterium alimentarium</name>
    <dbReference type="NCBI Taxonomy" id="797292"/>
    <lineage>
        <taxon>Bacteria</taxon>
        <taxon>Pseudomonadati</taxon>
        <taxon>Bacteroidota</taxon>
        <taxon>Sphingobacteriia</taxon>
        <taxon>Sphingobacteriales</taxon>
        <taxon>Sphingobacteriaceae</taxon>
        <taxon>Sphingobacterium</taxon>
    </lineage>
</organism>
<dbReference type="InterPro" id="IPR029052">
    <property type="entry name" value="Metallo-depent_PP-like"/>
</dbReference>